<evidence type="ECO:0000256" key="6">
    <source>
        <dbReference type="ARBA" id="ARBA00022605"/>
    </source>
</evidence>
<dbReference type="STRING" id="1503961.SAMN05421736_11091"/>
<keyword evidence="5 11" id="KW-0963">Cytoplasm</keyword>
<feature type="active site" evidence="11">
    <location>
        <position position="130"/>
    </location>
</feature>
<dbReference type="FunFam" id="3.20.20.70:FF:000006">
    <property type="entry name" value="Imidazole glycerol phosphate synthase subunit HisF"/>
    <property type="match status" value="1"/>
</dbReference>
<organism evidence="13 14">
    <name type="scientific">Evansella caseinilytica</name>
    <dbReference type="NCBI Taxonomy" id="1503961"/>
    <lineage>
        <taxon>Bacteria</taxon>
        <taxon>Bacillati</taxon>
        <taxon>Bacillota</taxon>
        <taxon>Bacilli</taxon>
        <taxon>Bacillales</taxon>
        <taxon>Bacillaceae</taxon>
        <taxon>Evansella</taxon>
    </lineage>
</organism>
<dbReference type="Pfam" id="PF00977">
    <property type="entry name" value="His_biosynth"/>
    <property type="match status" value="1"/>
</dbReference>
<evidence type="ECO:0000256" key="7">
    <source>
        <dbReference type="ARBA" id="ARBA00023102"/>
    </source>
</evidence>
<dbReference type="UniPathway" id="UPA00031">
    <property type="reaction ID" value="UER00010"/>
</dbReference>
<evidence type="ECO:0000256" key="11">
    <source>
        <dbReference type="HAMAP-Rule" id="MF_01013"/>
    </source>
</evidence>
<dbReference type="GO" id="GO:0000105">
    <property type="term" value="P:L-histidine biosynthetic process"/>
    <property type="evidence" value="ECO:0007669"/>
    <property type="project" value="UniProtKB-UniRule"/>
</dbReference>
<sequence length="252" mass="27306">MLTKRIIPCLDVKEGRVVKGVQFVDLRDAGDPVELAAFYDEQGADELVFLDISASHEGRETMVDVVEQVAGKLAIPFTVGGGINTLEDMKRILRAGADKVSINTAAVLRPELIREGADFFGSQCIVLAVDAKWEEELDLWRVYTHGGRKATDRDVLSWVKEATELGAGEILLTSMDQDGKKTGFDLALTTAVSEVVSVPVIASGGAGQREHFYEVFEAGAADAALAASIFHYKETSVAEVKAHLKEKGLEIR</sequence>
<comment type="catalytic activity">
    <reaction evidence="10 11">
        <text>5-[(5-phospho-1-deoxy-D-ribulos-1-ylimino)methylamino]-1-(5-phospho-beta-D-ribosyl)imidazole-4-carboxamide + L-glutamine = D-erythro-1-(imidazol-4-yl)glycerol 3-phosphate + 5-amino-1-(5-phospho-beta-D-ribosyl)imidazole-4-carboxamide + L-glutamate + H(+)</text>
        <dbReference type="Rhea" id="RHEA:24793"/>
        <dbReference type="ChEBI" id="CHEBI:15378"/>
        <dbReference type="ChEBI" id="CHEBI:29985"/>
        <dbReference type="ChEBI" id="CHEBI:58278"/>
        <dbReference type="ChEBI" id="CHEBI:58359"/>
        <dbReference type="ChEBI" id="CHEBI:58475"/>
        <dbReference type="ChEBI" id="CHEBI:58525"/>
        <dbReference type="EC" id="4.3.2.10"/>
    </reaction>
</comment>
<dbReference type="PANTHER" id="PTHR21235:SF2">
    <property type="entry name" value="IMIDAZOLE GLYCEROL PHOSPHATE SYNTHASE HISHF"/>
    <property type="match status" value="1"/>
</dbReference>
<evidence type="ECO:0000256" key="10">
    <source>
        <dbReference type="ARBA" id="ARBA00047838"/>
    </source>
</evidence>
<dbReference type="EMBL" id="FNPI01000010">
    <property type="protein sequence ID" value="SDZ34658.1"/>
    <property type="molecule type" value="Genomic_DNA"/>
</dbReference>
<gene>
    <name evidence="11" type="primary">hisF</name>
    <name evidence="13" type="ORF">SAMN05421736_11091</name>
</gene>
<evidence type="ECO:0000256" key="4">
    <source>
        <dbReference type="ARBA" id="ARBA00011152"/>
    </source>
</evidence>
<evidence type="ECO:0000256" key="12">
    <source>
        <dbReference type="RuleBase" id="RU003657"/>
    </source>
</evidence>
<accession>A0A1H3SAI2</accession>
<comment type="function">
    <text evidence="9 11">IGPS catalyzes the conversion of PRFAR and glutamine to IGP, AICAR and glutamate. The HisF subunit catalyzes the cyclization activity that produces IGP and AICAR from PRFAR using the ammonia provided by the HisH subunit.</text>
</comment>
<comment type="pathway">
    <text evidence="2 11">Amino-acid biosynthesis; L-histidine biosynthesis; L-histidine from 5-phospho-alpha-D-ribose 1-diphosphate: step 5/9.</text>
</comment>
<evidence type="ECO:0000313" key="14">
    <source>
        <dbReference type="Proteomes" id="UP000198935"/>
    </source>
</evidence>
<protein>
    <recommendedName>
        <fullName evidence="11">Imidazole glycerol phosphate synthase subunit HisF</fullName>
        <ecNumber evidence="11">4.3.2.10</ecNumber>
    </recommendedName>
    <alternativeName>
        <fullName evidence="11">IGP synthase cyclase subunit</fullName>
    </alternativeName>
    <alternativeName>
        <fullName evidence="11">IGP synthase subunit HisF</fullName>
    </alternativeName>
    <alternativeName>
        <fullName evidence="11">ImGP synthase subunit HisF</fullName>
        <shortName evidence="11">IGPS subunit HisF</shortName>
    </alternativeName>
</protein>
<dbReference type="InterPro" id="IPR004651">
    <property type="entry name" value="HisF"/>
</dbReference>
<comment type="subcellular location">
    <subcellularLocation>
        <location evidence="1 11">Cytoplasm</location>
    </subcellularLocation>
</comment>
<evidence type="ECO:0000313" key="13">
    <source>
        <dbReference type="EMBL" id="SDZ34658.1"/>
    </source>
</evidence>
<comment type="subunit">
    <text evidence="4 11">Heterodimer of HisH and HisF.</text>
</comment>
<dbReference type="GO" id="GO:0005737">
    <property type="term" value="C:cytoplasm"/>
    <property type="evidence" value="ECO:0007669"/>
    <property type="project" value="UniProtKB-SubCell"/>
</dbReference>
<dbReference type="CDD" id="cd04731">
    <property type="entry name" value="HisF"/>
    <property type="match status" value="1"/>
</dbReference>
<evidence type="ECO:0000256" key="3">
    <source>
        <dbReference type="ARBA" id="ARBA00009667"/>
    </source>
</evidence>
<feature type="active site" evidence="11">
    <location>
        <position position="11"/>
    </location>
</feature>
<proteinExistence type="inferred from homology"/>
<evidence type="ECO:0000256" key="8">
    <source>
        <dbReference type="ARBA" id="ARBA00023239"/>
    </source>
</evidence>
<dbReference type="InterPro" id="IPR006062">
    <property type="entry name" value="His_biosynth"/>
</dbReference>
<evidence type="ECO:0000256" key="5">
    <source>
        <dbReference type="ARBA" id="ARBA00022490"/>
    </source>
</evidence>
<dbReference type="SUPFAM" id="SSF51366">
    <property type="entry name" value="Ribulose-phoshate binding barrel"/>
    <property type="match status" value="1"/>
</dbReference>
<keyword evidence="6 11" id="KW-0028">Amino-acid biosynthesis</keyword>
<dbReference type="HAMAP" id="MF_01013">
    <property type="entry name" value="HisF"/>
    <property type="match status" value="1"/>
</dbReference>
<dbReference type="Gene3D" id="3.20.20.70">
    <property type="entry name" value="Aldolase class I"/>
    <property type="match status" value="1"/>
</dbReference>
<dbReference type="AlphaFoldDB" id="A0A1H3SAI2"/>
<evidence type="ECO:0000256" key="9">
    <source>
        <dbReference type="ARBA" id="ARBA00025475"/>
    </source>
</evidence>
<dbReference type="GO" id="GO:0016829">
    <property type="term" value="F:lyase activity"/>
    <property type="evidence" value="ECO:0007669"/>
    <property type="project" value="UniProtKB-KW"/>
</dbReference>
<dbReference type="NCBIfam" id="TIGR00735">
    <property type="entry name" value="hisF"/>
    <property type="match status" value="1"/>
</dbReference>
<keyword evidence="7 11" id="KW-0368">Histidine biosynthesis</keyword>
<dbReference type="InterPro" id="IPR050064">
    <property type="entry name" value="IGPS_HisA/HisF"/>
</dbReference>
<dbReference type="InterPro" id="IPR013785">
    <property type="entry name" value="Aldolase_TIM"/>
</dbReference>
<keyword evidence="8 11" id="KW-0456">Lyase</keyword>
<dbReference type="GO" id="GO:0000107">
    <property type="term" value="F:imidazoleglycerol-phosphate synthase activity"/>
    <property type="evidence" value="ECO:0007669"/>
    <property type="project" value="UniProtKB-UniRule"/>
</dbReference>
<dbReference type="OrthoDB" id="9781903at2"/>
<comment type="similarity">
    <text evidence="3 11 12">Belongs to the HisA/HisF family.</text>
</comment>
<dbReference type="InterPro" id="IPR011060">
    <property type="entry name" value="RibuloseP-bd_barrel"/>
</dbReference>
<keyword evidence="14" id="KW-1185">Reference proteome</keyword>
<evidence type="ECO:0000256" key="2">
    <source>
        <dbReference type="ARBA" id="ARBA00005091"/>
    </source>
</evidence>
<dbReference type="Proteomes" id="UP000198935">
    <property type="component" value="Unassembled WGS sequence"/>
</dbReference>
<evidence type="ECO:0000256" key="1">
    <source>
        <dbReference type="ARBA" id="ARBA00004496"/>
    </source>
</evidence>
<name>A0A1H3SAI2_9BACI</name>
<dbReference type="EC" id="4.3.2.10" evidence="11"/>
<dbReference type="PANTHER" id="PTHR21235">
    <property type="entry name" value="IMIDAZOLE GLYCEROL PHOSPHATE SYNTHASE SUBUNIT HISF/H IGP SYNTHASE SUBUNIT HISF/H"/>
    <property type="match status" value="1"/>
</dbReference>
<reference evidence="14" key="1">
    <citation type="submission" date="2016-10" db="EMBL/GenBank/DDBJ databases">
        <authorList>
            <person name="Varghese N."/>
            <person name="Submissions S."/>
        </authorList>
    </citation>
    <scope>NUCLEOTIDE SEQUENCE [LARGE SCALE GENOMIC DNA]</scope>
    <source>
        <strain evidence="14">SP</strain>
    </source>
</reference>